<reference evidence="1" key="1">
    <citation type="submission" date="2023-02" db="EMBL/GenBank/DDBJ databases">
        <authorList>
            <person name="Palmer J.M."/>
        </authorList>
    </citation>
    <scope>NUCLEOTIDE SEQUENCE</scope>
    <source>
        <strain evidence="1">FW57</strain>
    </source>
</reference>
<sequence>MATSAPTITVSTPTAVKAKTAISNPEPTATVVFKDGAEIPTALTAYIQVQNVRTSHIDRTKLEKPLGSINISPEAPNDRTGPNERKFVFHGLKIQEPGEYQWVITLSKDGGDSLEMDWCGYSTTFDCTE</sequence>
<protein>
    <submittedName>
        <fullName evidence="1">Uncharacterized protein</fullName>
    </submittedName>
</protein>
<evidence type="ECO:0000313" key="2">
    <source>
        <dbReference type="Proteomes" id="UP001197093"/>
    </source>
</evidence>
<gene>
    <name evidence="1" type="ORF">NEMBOFW57_003638</name>
</gene>
<keyword evidence="2" id="KW-1185">Reference proteome</keyword>
<comment type="caution">
    <text evidence="1">The sequence shown here is derived from an EMBL/GenBank/DDBJ whole genome shotgun (WGS) entry which is preliminary data.</text>
</comment>
<organism evidence="1 2">
    <name type="scientific">Staphylotrichum longicolle</name>
    <dbReference type="NCBI Taxonomy" id="669026"/>
    <lineage>
        <taxon>Eukaryota</taxon>
        <taxon>Fungi</taxon>
        <taxon>Dikarya</taxon>
        <taxon>Ascomycota</taxon>
        <taxon>Pezizomycotina</taxon>
        <taxon>Sordariomycetes</taxon>
        <taxon>Sordariomycetidae</taxon>
        <taxon>Sordariales</taxon>
        <taxon>Chaetomiaceae</taxon>
        <taxon>Staphylotrichum</taxon>
    </lineage>
</organism>
<evidence type="ECO:0000313" key="1">
    <source>
        <dbReference type="EMBL" id="KAG7293585.1"/>
    </source>
</evidence>
<proteinExistence type="predicted"/>
<name>A0AAD4F6M1_9PEZI</name>
<dbReference type="EMBL" id="JAHCVI010000001">
    <property type="protein sequence ID" value="KAG7293585.1"/>
    <property type="molecule type" value="Genomic_DNA"/>
</dbReference>
<accession>A0AAD4F6M1</accession>
<dbReference type="AlphaFoldDB" id="A0AAD4F6M1"/>
<dbReference type="Proteomes" id="UP001197093">
    <property type="component" value="Unassembled WGS sequence"/>
</dbReference>